<dbReference type="EMBL" id="CP002040">
    <property type="protein sequence ID" value="ADH69417.1"/>
    <property type="molecule type" value="Genomic_DNA"/>
</dbReference>
<evidence type="ECO:0000313" key="3">
    <source>
        <dbReference type="Proteomes" id="UP000002219"/>
    </source>
</evidence>
<reference evidence="2 3" key="1">
    <citation type="journal article" date="2010" name="Stand. Genomic Sci.">
        <title>Complete genome sequence of Nocardiopsis dassonvillei type strain (IMRU 509).</title>
        <authorList>
            <person name="Sun H."/>
            <person name="Lapidus A."/>
            <person name="Nolan M."/>
            <person name="Lucas S."/>
            <person name="Del Rio T.G."/>
            <person name="Tice H."/>
            <person name="Cheng J.F."/>
            <person name="Tapia R."/>
            <person name="Han C."/>
            <person name="Goodwin L."/>
            <person name="Pitluck S."/>
            <person name="Pagani I."/>
            <person name="Ivanova N."/>
            <person name="Mavromatis K."/>
            <person name="Mikhailova N."/>
            <person name="Pati A."/>
            <person name="Chen A."/>
            <person name="Palaniappan K."/>
            <person name="Land M."/>
            <person name="Hauser L."/>
            <person name="Chang Y.J."/>
            <person name="Jeffries C.D."/>
            <person name="Djao O.D."/>
            <person name="Rohde M."/>
            <person name="Sikorski J."/>
            <person name="Goker M."/>
            <person name="Woyke T."/>
            <person name="Bristow J."/>
            <person name="Eisen J.A."/>
            <person name="Markowitz V."/>
            <person name="Hugenholtz P."/>
            <person name="Kyrpides N.C."/>
            <person name="Klenk H.P."/>
        </authorList>
    </citation>
    <scope>NUCLEOTIDE SEQUENCE [LARGE SCALE GENOMIC DNA]</scope>
    <source>
        <strain evidence="3">ATCC 23218 / DSM 43111 / CIP 107115 / JCM 7437 / KCTC 9190 / NBRC 14626 / NCTC 10488 / NRRL B-5397 / IMRU 509</strain>
    </source>
</reference>
<dbReference type="RefSeq" id="WP_013155024.1">
    <property type="nucleotide sequence ID" value="NC_014210.1"/>
</dbReference>
<dbReference type="GeneID" id="91486565"/>
<dbReference type="Proteomes" id="UP000002219">
    <property type="component" value="Chromosome 1"/>
</dbReference>
<gene>
    <name evidence="2" type="ordered locus">Ndas_4020</name>
</gene>
<organism evidence="2 3">
    <name type="scientific">Nocardiopsis dassonvillei (strain ATCC 23218 / DSM 43111 / CIP 107115 / JCM 7437 / KCTC 9190 / NBRC 14626 / NCTC 10488 / NRRL B-5397 / IMRU 509)</name>
    <name type="common">Actinomadura dassonvillei</name>
    <dbReference type="NCBI Taxonomy" id="446468"/>
    <lineage>
        <taxon>Bacteria</taxon>
        <taxon>Bacillati</taxon>
        <taxon>Actinomycetota</taxon>
        <taxon>Actinomycetes</taxon>
        <taxon>Streptosporangiales</taxon>
        <taxon>Nocardiopsidaceae</taxon>
        <taxon>Nocardiopsis</taxon>
    </lineage>
</organism>
<protein>
    <submittedName>
        <fullName evidence="2">Uncharacterized protein</fullName>
    </submittedName>
</protein>
<proteinExistence type="predicted"/>
<evidence type="ECO:0000256" key="1">
    <source>
        <dbReference type="SAM" id="MobiDB-lite"/>
    </source>
</evidence>
<dbReference type="STRING" id="446468.Ndas_4020"/>
<sequence>MVRPGGRPSRAGRLRPASGAPRALPADSRRPGPTGSDAPGALTVTAGPLLLVLDISRGQSVGWAFRQSTAVAALPAQALTRR</sequence>
<dbReference type="AlphaFoldDB" id="D7B7M2"/>
<dbReference type="HOGENOM" id="CLU_2554869_0_0_11"/>
<accession>D7B7M2</accession>
<keyword evidence="3" id="KW-1185">Reference proteome</keyword>
<name>D7B7M2_NOCDD</name>
<dbReference type="KEGG" id="nda:Ndas_4020"/>
<feature type="region of interest" description="Disordered" evidence="1">
    <location>
        <begin position="1"/>
        <end position="41"/>
    </location>
</feature>
<evidence type="ECO:0000313" key="2">
    <source>
        <dbReference type="EMBL" id="ADH69417.1"/>
    </source>
</evidence>